<accession>A0A2H0YR93</accession>
<reference evidence="2" key="1">
    <citation type="submission" date="2017-09" db="EMBL/GenBank/DDBJ databases">
        <title>Depth-based differentiation of microbial function through sediment-hosted aquifers and enrichment of novel symbionts in the deep terrestrial subsurface.</title>
        <authorList>
            <person name="Probst A.J."/>
            <person name="Ladd B."/>
            <person name="Jarett J.K."/>
            <person name="Geller-Mcgrath D.E."/>
            <person name="Sieber C.M.K."/>
            <person name="Emerson J.B."/>
            <person name="Anantharaman K."/>
            <person name="Thomas B.C."/>
            <person name="Malmstrom R."/>
            <person name="Stieglmeier M."/>
            <person name="Klingl A."/>
            <person name="Woyke T."/>
            <person name="Ryan C.M."/>
            <person name="Banfield J.F."/>
        </authorList>
    </citation>
    <scope>NUCLEOTIDE SEQUENCE [LARGE SCALE GENOMIC DNA]</scope>
</reference>
<comment type="caution">
    <text evidence="1">The sequence shown here is derived from an EMBL/GenBank/DDBJ whole genome shotgun (WGS) entry which is preliminary data.</text>
</comment>
<evidence type="ECO:0000313" key="1">
    <source>
        <dbReference type="EMBL" id="PIS41024.1"/>
    </source>
</evidence>
<organism evidence="1 2">
    <name type="scientific">Candidatus Kerfeldbacteria bacterium CG08_land_8_20_14_0_20_43_14</name>
    <dbReference type="NCBI Taxonomy" id="2014246"/>
    <lineage>
        <taxon>Bacteria</taxon>
        <taxon>Candidatus Kerfeldiibacteriota</taxon>
    </lineage>
</organism>
<dbReference type="Proteomes" id="UP000236845">
    <property type="component" value="Unassembled WGS sequence"/>
</dbReference>
<dbReference type="AlphaFoldDB" id="A0A2H0YR93"/>
<proteinExistence type="predicted"/>
<protein>
    <submittedName>
        <fullName evidence="1">Uncharacterized protein</fullName>
    </submittedName>
</protein>
<name>A0A2H0YR93_9BACT</name>
<evidence type="ECO:0000313" key="2">
    <source>
        <dbReference type="Proteomes" id="UP000236845"/>
    </source>
</evidence>
<sequence>MFPYIGISDFLNFKQVQKMLVVFNKHFVSGSERQLHVGAMVSYKTLHGLPTKWQKVFPPKETIAGIFSSDATYNCLHYADYDSSPDFWRSLSIAISFGGIGIQAVQLDMVWPDPGQIAQGVHTSRKVLEVILQINGKALDQVDNNP</sequence>
<dbReference type="EMBL" id="PEXW01000005">
    <property type="protein sequence ID" value="PIS41024.1"/>
    <property type="molecule type" value="Genomic_DNA"/>
</dbReference>
<gene>
    <name evidence="1" type="ORF">COT26_00235</name>
</gene>